<dbReference type="Pfam" id="PF06863">
    <property type="entry name" value="DUF1254"/>
    <property type="match status" value="1"/>
</dbReference>
<feature type="signal peptide" evidence="1">
    <location>
        <begin position="1"/>
        <end position="31"/>
    </location>
</feature>
<sequence length="497" mass="54947" precursor="true">MRTQTVNSSLKTLTLVLSLAAGLLTPGLALAQAAERVDLNDEQMEELVVRCYQYVAMFNVNNRFALDADNPLSSGGYNRVKANTDLADHTVQAVARPNNDTLYVVAMIDVTEEPIVMEMPAFDSKYVSLMVTGYDHYVNIPMSTGDGDFGEPSNILFYSQRTPGYRGEPVEGADEVFEVTGDFVSAVLRVMPHAAEPERLEANRAAMRSVDVEPLSEFLGKRHDDAGFVPWGSPSGIGRSLDLKEDLARFPEFGSDFEIFEDRFLEVMQFVVNHTTFDPGDELDTALLRILKPLGVEPGKAFDPDGVAEIDGAALREAAERFASASLAKMGDPEFLAENLTRTFKPKGEIDVELLAIQSVIGPIGQPSQEALYPPVNTEDGKPMNAMSDYEIVMTAEELPPVNAFWSATLYENDTGFFIPNDRFKYSVGENAGFKLDEDGGIRIVIAAEQPEGVPTENWLPINREDMDLDIIMRLYAPDLERYESWRAPKAKKISAE</sequence>
<keyword evidence="5" id="KW-1185">Reference proteome</keyword>
<dbReference type="PANTHER" id="PTHR36509">
    <property type="entry name" value="BLL3101 PROTEIN"/>
    <property type="match status" value="1"/>
</dbReference>
<dbReference type="AlphaFoldDB" id="A0A518BVK2"/>
<evidence type="ECO:0000256" key="1">
    <source>
        <dbReference type="SAM" id="SignalP"/>
    </source>
</evidence>
<protein>
    <recommendedName>
        <fullName evidence="6">DUF1254 domain-containing protein</fullName>
    </recommendedName>
</protein>
<gene>
    <name evidence="4" type="ORF">Pan265_08580</name>
</gene>
<dbReference type="Proteomes" id="UP000320386">
    <property type="component" value="Chromosome"/>
</dbReference>
<organism evidence="4 5">
    <name type="scientific">Mucisphaera calidilacus</name>
    <dbReference type="NCBI Taxonomy" id="2527982"/>
    <lineage>
        <taxon>Bacteria</taxon>
        <taxon>Pseudomonadati</taxon>
        <taxon>Planctomycetota</taxon>
        <taxon>Phycisphaerae</taxon>
        <taxon>Phycisphaerales</taxon>
        <taxon>Phycisphaeraceae</taxon>
        <taxon>Mucisphaera</taxon>
    </lineage>
</organism>
<evidence type="ECO:0000313" key="5">
    <source>
        <dbReference type="Proteomes" id="UP000320386"/>
    </source>
</evidence>
<dbReference type="InterPro" id="IPR037049">
    <property type="entry name" value="DUF1214_C_sf"/>
</dbReference>
<dbReference type="InterPro" id="IPR010621">
    <property type="entry name" value="DUF1214"/>
</dbReference>
<keyword evidence="1" id="KW-0732">Signal</keyword>
<feature type="chain" id="PRO_5021997222" description="DUF1254 domain-containing protein" evidence="1">
    <location>
        <begin position="32"/>
        <end position="497"/>
    </location>
</feature>
<dbReference type="InterPro" id="IPR037050">
    <property type="entry name" value="DUF1254_sf"/>
</dbReference>
<dbReference type="Gene3D" id="2.60.40.1610">
    <property type="entry name" value="Domain of unknown function DUF1254"/>
    <property type="match status" value="1"/>
</dbReference>
<evidence type="ECO:0008006" key="6">
    <source>
        <dbReference type="Google" id="ProtNLM"/>
    </source>
</evidence>
<dbReference type="PANTHER" id="PTHR36509:SF2">
    <property type="entry name" value="BLL3101 PROTEIN"/>
    <property type="match status" value="1"/>
</dbReference>
<dbReference type="EMBL" id="CP036280">
    <property type="protein sequence ID" value="QDU71013.1"/>
    <property type="molecule type" value="Genomic_DNA"/>
</dbReference>
<dbReference type="InterPro" id="IPR010679">
    <property type="entry name" value="DUF1254"/>
</dbReference>
<dbReference type="Pfam" id="PF06742">
    <property type="entry name" value="DUF1214"/>
    <property type="match status" value="1"/>
</dbReference>
<feature type="domain" description="DUF1214" evidence="2">
    <location>
        <begin position="377"/>
        <end position="479"/>
    </location>
</feature>
<name>A0A518BVK2_9BACT</name>
<evidence type="ECO:0000259" key="2">
    <source>
        <dbReference type="Pfam" id="PF06742"/>
    </source>
</evidence>
<reference evidence="4 5" key="1">
    <citation type="submission" date="2019-02" db="EMBL/GenBank/DDBJ databases">
        <title>Deep-cultivation of Planctomycetes and their phenomic and genomic characterization uncovers novel biology.</title>
        <authorList>
            <person name="Wiegand S."/>
            <person name="Jogler M."/>
            <person name="Boedeker C."/>
            <person name="Pinto D."/>
            <person name="Vollmers J."/>
            <person name="Rivas-Marin E."/>
            <person name="Kohn T."/>
            <person name="Peeters S.H."/>
            <person name="Heuer A."/>
            <person name="Rast P."/>
            <person name="Oberbeckmann S."/>
            <person name="Bunk B."/>
            <person name="Jeske O."/>
            <person name="Meyerdierks A."/>
            <person name="Storesund J.E."/>
            <person name="Kallscheuer N."/>
            <person name="Luecker S."/>
            <person name="Lage O.M."/>
            <person name="Pohl T."/>
            <person name="Merkel B.J."/>
            <person name="Hornburger P."/>
            <person name="Mueller R.-W."/>
            <person name="Bruemmer F."/>
            <person name="Labrenz M."/>
            <person name="Spormann A.M."/>
            <person name="Op den Camp H."/>
            <person name="Overmann J."/>
            <person name="Amann R."/>
            <person name="Jetten M.S.M."/>
            <person name="Mascher T."/>
            <person name="Medema M.H."/>
            <person name="Devos D.P."/>
            <person name="Kaster A.-K."/>
            <person name="Ovreas L."/>
            <person name="Rohde M."/>
            <person name="Galperin M.Y."/>
            <person name="Jogler C."/>
        </authorList>
    </citation>
    <scope>NUCLEOTIDE SEQUENCE [LARGE SCALE GENOMIC DNA]</scope>
    <source>
        <strain evidence="4 5">Pan265</strain>
    </source>
</reference>
<evidence type="ECO:0000313" key="4">
    <source>
        <dbReference type="EMBL" id="QDU71013.1"/>
    </source>
</evidence>
<accession>A0A518BVK2</accession>
<feature type="domain" description="DUF1254" evidence="3">
    <location>
        <begin position="78"/>
        <end position="211"/>
    </location>
</feature>
<dbReference type="SUPFAM" id="SSF160935">
    <property type="entry name" value="VPA0735-like"/>
    <property type="match status" value="1"/>
</dbReference>
<evidence type="ECO:0000259" key="3">
    <source>
        <dbReference type="Pfam" id="PF06863"/>
    </source>
</evidence>
<proteinExistence type="predicted"/>
<dbReference type="KEGG" id="mcad:Pan265_08580"/>
<dbReference type="Gene3D" id="2.60.120.600">
    <property type="entry name" value="Domain of unknown function DUF1214, C-terminal domain"/>
    <property type="match status" value="1"/>
</dbReference>